<dbReference type="PANTHER" id="PTHR34023:SF4">
    <property type="entry name" value="RNASE H TYPE-1 DOMAIN-CONTAINING PROTEIN"/>
    <property type="match status" value="1"/>
</dbReference>
<name>A0A7J8YQD5_GOSAI</name>
<proteinExistence type="predicted"/>
<dbReference type="PANTHER" id="PTHR34023">
    <property type="entry name" value="RNASE H DOMAIN-CONTAINING PROTEIN"/>
    <property type="match status" value="1"/>
</dbReference>
<dbReference type="EMBL" id="JABFAA010301029">
    <property type="protein sequence ID" value="MBA0701572.1"/>
    <property type="molecule type" value="Genomic_DNA"/>
</dbReference>
<sequence length="96" mass="11064">MESDNVMLIETICNGLVAVSTVAEVILIHDWCSKNWEIKFRHIQRNANKVADCIAKADGSIIEQLVILEDPLHYVRCWLEENIRQSLVTDDNFHLD</sequence>
<evidence type="ECO:0000313" key="2">
    <source>
        <dbReference type="EMBL" id="MBA0701572.1"/>
    </source>
</evidence>
<gene>
    <name evidence="2" type="ORF">Goari_020338</name>
</gene>
<dbReference type="GO" id="GO:0004523">
    <property type="term" value="F:RNA-DNA hybrid ribonuclease activity"/>
    <property type="evidence" value="ECO:0007669"/>
    <property type="project" value="InterPro"/>
</dbReference>
<dbReference type="Pfam" id="PF13456">
    <property type="entry name" value="RVT_3"/>
    <property type="match status" value="1"/>
</dbReference>
<evidence type="ECO:0000259" key="1">
    <source>
        <dbReference type="Pfam" id="PF13456"/>
    </source>
</evidence>
<dbReference type="InterPro" id="IPR002156">
    <property type="entry name" value="RNaseH_domain"/>
</dbReference>
<dbReference type="AlphaFoldDB" id="A0A7J8YQD5"/>
<reference evidence="2 3" key="1">
    <citation type="journal article" date="2019" name="Genome Biol. Evol.">
        <title>Insights into the evolution of the New World diploid cottons (Gossypium, subgenus Houzingenia) based on genome sequencing.</title>
        <authorList>
            <person name="Grover C.E."/>
            <person name="Arick M.A. 2nd"/>
            <person name="Thrash A."/>
            <person name="Conover J.L."/>
            <person name="Sanders W.S."/>
            <person name="Peterson D.G."/>
            <person name="Frelichowski J.E."/>
            <person name="Scheffler J.A."/>
            <person name="Scheffler B.E."/>
            <person name="Wendel J.F."/>
        </authorList>
    </citation>
    <scope>NUCLEOTIDE SEQUENCE [LARGE SCALE GENOMIC DNA]</scope>
    <source>
        <strain evidence="2">185</strain>
        <tissue evidence="2">Leaf</tissue>
    </source>
</reference>
<accession>A0A7J8YQD5</accession>
<organism evidence="2 3">
    <name type="scientific">Gossypium aridum</name>
    <name type="common">American cotton</name>
    <name type="synonym">Erioxylum aridum</name>
    <dbReference type="NCBI Taxonomy" id="34290"/>
    <lineage>
        <taxon>Eukaryota</taxon>
        <taxon>Viridiplantae</taxon>
        <taxon>Streptophyta</taxon>
        <taxon>Embryophyta</taxon>
        <taxon>Tracheophyta</taxon>
        <taxon>Spermatophyta</taxon>
        <taxon>Magnoliopsida</taxon>
        <taxon>eudicotyledons</taxon>
        <taxon>Gunneridae</taxon>
        <taxon>Pentapetalae</taxon>
        <taxon>rosids</taxon>
        <taxon>malvids</taxon>
        <taxon>Malvales</taxon>
        <taxon>Malvaceae</taxon>
        <taxon>Malvoideae</taxon>
        <taxon>Gossypium</taxon>
    </lineage>
</organism>
<protein>
    <recommendedName>
        <fullName evidence="1">RNase H type-1 domain-containing protein</fullName>
    </recommendedName>
</protein>
<comment type="caution">
    <text evidence="2">The sequence shown here is derived from an EMBL/GenBank/DDBJ whole genome shotgun (WGS) entry which is preliminary data.</text>
</comment>
<evidence type="ECO:0000313" key="3">
    <source>
        <dbReference type="Proteomes" id="UP000593577"/>
    </source>
</evidence>
<dbReference type="Proteomes" id="UP000593577">
    <property type="component" value="Unassembled WGS sequence"/>
</dbReference>
<feature type="domain" description="RNase H type-1" evidence="1">
    <location>
        <begin position="1"/>
        <end position="56"/>
    </location>
</feature>
<dbReference type="GO" id="GO:0003676">
    <property type="term" value="F:nucleic acid binding"/>
    <property type="evidence" value="ECO:0007669"/>
    <property type="project" value="InterPro"/>
</dbReference>
<keyword evidence="3" id="KW-1185">Reference proteome</keyword>